<name>A0ABT7L9S4_9BACI</name>
<gene>
    <name evidence="2" type="ORF">QQS35_16980</name>
</gene>
<proteinExistence type="predicted"/>
<dbReference type="RefSeq" id="WP_285933417.1">
    <property type="nucleotide sequence ID" value="NZ_JASTZU010000057.1"/>
</dbReference>
<accession>A0ABT7L9S4</accession>
<sequence>MNTIETLKKRINQNKLVVQKEDGYLAEEVFNFNPPALKEDLDKLPSYVPADLISLLSKNNGAYLFEHPVNGGGTQLFSIDEIIEYRDIWDCPEYFIPIGIGMDGLWIVCQYDKETKENYMWIGEFLNFEDDFEKLSIDFSTWLERFIICQGCSFWEWNR</sequence>
<protein>
    <submittedName>
        <fullName evidence="2">SMI1/KNR4 family protein</fullName>
    </submittedName>
</protein>
<reference evidence="2 3" key="1">
    <citation type="submission" date="2023-06" db="EMBL/GenBank/DDBJ databases">
        <title>Aquibacillus rhizosphaerae LR5S19.</title>
        <authorList>
            <person name="Sun J.-Q."/>
        </authorList>
    </citation>
    <scope>NUCLEOTIDE SEQUENCE [LARGE SCALE GENOMIC DNA]</scope>
    <source>
        <strain evidence="2 3">LR5S19</strain>
    </source>
</reference>
<dbReference type="Pfam" id="PF09346">
    <property type="entry name" value="SMI1_KNR4"/>
    <property type="match status" value="1"/>
</dbReference>
<keyword evidence="3" id="KW-1185">Reference proteome</keyword>
<dbReference type="InterPro" id="IPR037883">
    <property type="entry name" value="Knr4/Smi1-like_sf"/>
</dbReference>
<dbReference type="Proteomes" id="UP001235343">
    <property type="component" value="Unassembled WGS sequence"/>
</dbReference>
<evidence type="ECO:0000313" key="2">
    <source>
        <dbReference type="EMBL" id="MDL4842134.1"/>
    </source>
</evidence>
<evidence type="ECO:0000313" key="3">
    <source>
        <dbReference type="Proteomes" id="UP001235343"/>
    </source>
</evidence>
<dbReference type="SUPFAM" id="SSF160631">
    <property type="entry name" value="SMI1/KNR4-like"/>
    <property type="match status" value="1"/>
</dbReference>
<comment type="caution">
    <text evidence="2">The sequence shown here is derived from an EMBL/GenBank/DDBJ whole genome shotgun (WGS) entry which is preliminary data.</text>
</comment>
<organism evidence="2 3">
    <name type="scientific">Aquibacillus rhizosphaerae</name>
    <dbReference type="NCBI Taxonomy" id="3051431"/>
    <lineage>
        <taxon>Bacteria</taxon>
        <taxon>Bacillati</taxon>
        <taxon>Bacillota</taxon>
        <taxon>Bacilli</taxon>
        <taxon>Bacillales</taxon>
        <taxon>Bacillaceae</taxon>
        <taxon>Aquibacillus</taxon>
    </lineage>
</organism>
<dbReference type="InterPro" id="IPR018958">
    <property type="entry name" value="Knr4/Smi1-like_dom"/>
</dbReference>
<dbReference type="EMBL" id="JASTZU010000057">
    <property type="protein sequence ID" value="MDL4842134.1"/>
    <property type="molecule type" value="Genomic_DNA"/>
</dbReference>
<dbReference type="Gene3D" id="3.40.1580.10">
    <property type="entry name" value="SMI1/KNR4-like"/>
    <property type="match status" value="1"/>
</dbReference>
<evidence type="ECO:0000259" key="1">
    <source>
        <dbReference type="Pfam" id="PF09346"/>
    </source>
</evidence>
<feature type="domain" description="Knr4/Smi1-like" evidence="1">
    <location>
        <begin position="48"/>
        <end position="145"/>
    </location>
</feature>